<dbReference type="Proteomes" id="UP001148675">
    <property type="component" value="Segment"/>
</dbReference>
<sequence length="188" mass="21320">MTSGTRIVSPPKESEASLEIMEIVSMLQRGYTIPPWLGRILLIVQRGSIPHDTPQPTDSVKALLTPFKYPVKYFIAWMVGINFVMDELQPPNPPLDVSRLNQTTIRILFYLIKVIHNRYAATPVTTGAQLLDAFVPWHGDAHLALSLEDYASRKDYSPKGNFLCCGSRRRGNKISKPFQRETRRPNNV</sequence>
<evidence type="ECO:0000313" key="2">
    <source>
        <dbReference type="Proteomes" id="UP001148675"/>
    </source>
</evidence>
<keyword evidence="2" id="KW-1185">Reference proteome</keyword>
<reference evidence="1" key="1">
    <citation type="submission" date="2020-08" db="EMBL/GenBank/DDBJ databases">
        <title>Genome sequences of two marsupial simplex viruses; Macropodid alphaherpesvirus 2 and 4.</title>
        <authorList>
            <person name="Vaz P.K."/>
            <person name="Mahony T."/>
            <person name="Hartley C.A."/>
            <person name="Motha J."/>
            <person name="Devlin J.M."/>
        </authorList>
    </citation>
    <scope>NUCLEOTIDE SEQUENCE</scope>
    <source>
        <strain evidence="1">V3116/09</strain>
    </source>
</reference>
<gene>
    <name evidence="1" type="primary">PW3</name>
</gene>
<accession>A0A7L7YUP2</accession>
<dbReference type="GeneID" id="80540467"/>
<evidence type="ECO:0000313" key="1">
    <source>
        <dbReference type="EMBL" id="QOD40176.1"/>
    </source>
</evidence>
<dbReference type="KEGG" id="vg:80540467"/>
<protein>
    <submittedName>
        <fullName evidence="1">Uncharacterized protein</fullName>
    </submittedName>
</protein>
<dbReference type="RefSeq" id="YP_010801711.1">
    <property type="nucleotide sequence ID" value="NC_076968.1"/>
</dbReference>
<name>A0A7L7YUP2_9ALPH</name>
<dbReference type="EMBL" id="MT900474">
    <property type="protein sequence ID" value="QOD40176.1"/>
    <property type="molecule type" value="Genomic_DNA"/>
</dbReference>
<organism evidence="1 2">
    <name type="scientific">Macropodid alphaherpesvirus 4</name>
    <dbReference type="NCBI Taxonomy" id="2762721"/>
    <lineage>
        <taxon>Viruses</taxon>
        <taxon>Duplodnaviria</taxon>
        <taxon>Heunggongvirae</taxon>
        <taxon>Peploviricota</taxon>
        <taxon>Herviviricetes</taxon>
        <taxon>Herpesvirales</taxon>
        <taxon>Orthoherpesviridae</taxon>
        <taxon>Alphaherpesvirinae</taxon>
        <taxon>Simplexvirus</taxon>
        <taxon>Simplexvirus macropodidalpha4</taxon>
    </lineage>
</organism>
<proteinExistence type="predicted"/>